<comment type="function">
    <text evidence="5">Modulates RecA activity.</text>
</comment>
<proteinExistence type="inferred from homology"/>
<dbReference type="Proteomes" id="UP001242368">
    <property type="component" value="Unassembled WGS sequence"/>
</dbReference>
<sequence length="161" mass="19520">MKEQQQGLSVEEAMKKAAYFCSYQERCHKEVLNKLKNLGMFQQAIDHIMVYLIENNYLNEERFARSFARGKHRMSHWGKNRIVQELKLRDISDYAIKKALKEVEEENYEEHFHQVAEKKWQTLNDSILNNKKRKFMDYLIRKGYEYDLIIKKLNELIKNEL</sequence>
<dbReference type="Pfam" id="PF21981">
    <property type="entry name" value="RecX_HTH3"/>
    <property type="match status" value="1"/>
</dbReference>
<evidence type="ECO:0000313" key="9">
    <source>
        <dbReference type="Proteomes" id="UP001242368"/>
    </source>
</evidence>
<gene>
    <name evidence="5" type="primary">recX</name>
    <name evidence="8" type="ORF">QW060_00435</name>
</gene>
<evidence type="ECO:0000256" key="1">
    <source>
        <dbReference type="ARBA" id="ARBA00004496"/>
    </source>
</evidence>
<protein>
    <recommendedName>
        <fullName evidence="3 5">Regulatory protein RecX</fullName>
    </recommendedName>
</protein>
<dbReference type="InterPro" id="IPR003783">
    <property type="entry name" value="Regulatory_RecX"/>
</dbReference>
<evidence type="ECO:0000313" key="8">
    <source>
        <dbReference type="EMBL" id="MDN3705599.1"/>
    </source>
</evidence>
<dbReference type="EMBL" id="JAUFQU010000001">
    <property type="protein sequence ID" value="MDN3705599.1"/>
    <property type="molecule type" value="Genomic_DNA"/>
</dbReference>
<evidence type="ECO:0000256" key="3">
    <source>
        <dbReference type="ARBA" id="ARBA00018111"/>
    </source>
</evidence>
<feature type="domain" description="RecX second three-helical" evidence="6">
    <location>
        <begin position="59"/>
        <end position="100"/>
    </location>
</feature>
<dbReference type="InterPro" id="IPR053924">
    <property type="entry name" value="RecX_HTH_2nd"/>
</dbReference>
<organism evidence="8 9">
    <name type="scientific">Paenimyroides ceti</name>
    <dbReference type="NCBI Taxonomy" id="395087"/>
    <lineage>
        <taxon>Bacteria</taxon>
        <taxon>Pseudomonadati</taxon>
        <taxon>Bacteroidota</taxon>
        <taxon>Flavobacteriia</taxon>
        <taxon>Flavobacteriales</taxon>
        <taxon>Flavobacteriaceae</taxon>
        <taxon>Paenimyroides</taxon>
    </lineage>
</organism>
<dbReference type="InterPro" id="IPR053925">
    <property type="entry name" value="RecX_HTH_3rd"/>
</dbReference>
<evidence type="ECO:0000256" key="2">
    <source>
        <dbReference type="ARBA" id="ARBA00009695"/>
    </source>
</evidence>
<name>A0ABT8CN26_9FLAO</name>
<reference evidence="9" key="1">
    <citation type="journal article" date="2019" name="Int. J. Syst. Evol. Microbiol.">
        <title>The Global Catalogue of Microorganisms (GCM) 10K type strain sequencing project: providing services to taxonomists for standard genome sequencing and annotation.</title>
        <authorList>
            <consortium name="The Broad Institute Genomics Platform"/>
            <consortium name="The Broad Institute Genome Sequencing Center for Infectious Disease"/>
            <person name="Wu L."/>
            <person name="Ma J."/>
        </authorList>
    </citation>
    <scope>NUCLEOTIDE SEQUENCE [LARGE SCALE GENOMIC DNA]</scope>
    <source>
        <strain evidence="9">CECT 7184</strain>
    </source>
</reference>
<accession>A0ABT8CN26</accession>
<evidence type="ECO:0000256" key="5">
    <source>
        <dbReference type="HAMAP-Rule" id="MF_01114"/>
    </source>
</evidence>
<dbReference type="Pfam" id="PF02631">
    <property type="entry name" value="RecX_HTH2"/>
    <property type="match status" value="1"/>
</dbReference>
<dbReference type="HAMAP" id="MF_01114">
    <property type="entry name" value="RecX"/>
    <property type="match status" value="1"/>
</dbReference>
<dbReference type="PANTHER" id="PTHR33602">
    <property type="entry name" value="REGULATORY PROTEIN RECX FAMILY PROTEIN"/>
    <property type="match status" value="1"/>
</dbReference>
<comment type="similarity">
    <text evidence="2 5">Belongs to the RecX family.</text>
</comment>
<feature type="domain" description="RecX third three-helical" evidence="7">
    <location>
        <begin position="109"/>
        <end position="149"/>
    </location>
</feature>
<evidence type="ECO:0000259" key="6">
    <source>
        <dbReference type="Pfam" id="PF02631"/>
    </source>
</evidence>
<dbReference type="Gene3D" id="1.10.10.10">
    <property type="entry name" value="Winged helix-like DNA-binding domain superfamily/Winged helix DNA-binding domain"/>
    <property type="match status" value="3"/>
</dbReference>
<evidence type="ECO:0000259" key="7">
    <source>
        <dbReference type="Pfam" id="PF21981"/>
    </source>
</evidence>
<dbReference type="PANTHER" id="PTHR33602:SF1">
    <property type="entry name" value="REGULATORY PROTEIN RECX FAMILY PROTEIN"/>
    <property type="match status" value="1"/>
</dbReference>
<dbReference type="RefSeq" id="WP_290361762.1">
    <property type="nucleotide sequence ID" value="NZ_JAUFQU010000001.1"/>
</dbReference>
<keyword evidence="9" id="KW-1185">Reference proteome</keyword>
<keyword evidence="4 5" id="KW-0963">Cytoplasm</keyword>
<evidence type="ECO:0000256" key="4">
    <source>
        <dbReference type="ARBA" id="ARBA00022490"/>
    </source>
</evidence>
<comment type="caution">
    <text evidence="8">The sequence shown here is derived from an EMBL/GenBank/DDBJ whole genome shotgun (WGS) entry which is preliminary data.</text>
</comment>
<comment type="subcellular location">
    <subcellularLocation>
        <location evidence="1 5">Cytoplasm</location>
    </subcellularLocation>
</comment>
<dbReference type="InterPro" id="IPR036388">
    <property type="entry name" value="WH-like_DNA-bd_sf"/>
</dbReference>